<organism evidence="2 3">
    <name type="scientific">Catellatospora coxensis</name>
    <dbReference type="NCBI Taxonomy" id="310354"/>
    <lineage>
        <taxon>Bacteria</taxon>
        <taxon>Bacillati</taxon>
        <taxon>Actinomycetota</taxon>
        <taxon>Actinomycetes</taxon>
        <taxon>Micromonosporales</taxon>
        <taxon>Micromonosporaceae</taxon>
        <taxon>Catellatospora</taxon>
    </lineage>
</organism>
<keyword evidence="1" id="KW-0812">Transmembrane</keyword>
<reference evidence="2 3" key="1">
    <citation type="submission" date="2021-01" db="EMBL/GenBank/DDBJ databases">
        <title>Whole genome shotgun sequence of Catellatospora coxensis NBRC 107359.</title>
        <authorList>
            <person name="Komaki H."/>
            <person name="Tamura T."/>
        </authorList>
    </citation>
    <scope>NUCLEOTIDE SEQUENCE [LARGE SCALE GENOMIC DNA]</scope>
    <source>
        <strain evidence="2 3">NBRC 107359</strain>
    </source>
</reference>
<name>A0A8J3KUV1_9ACTN</name>
<evidence type="ECO:0000313" key="3">
    <source>
        <dbReference type="Proteomes" id="UP000630887"/>
    </source>
</evidence>
<comment type="caution">
    <text evidence="2">The sequence shown here is derived from an EMBL/GenBank/DDBJ whole genome shotgun (WGS) entry which is preliminary data.</text>
</comment>
<dbReference type="EMBL" id="BONI01000026">
    <property type="protein sequence ID" value="GIG06697.1"/>
    <property type="molecule type" value="Genomic_DNA"/>
</dbReference>
<gene>
    <name evidence="2" type="ORF">Cco03nite_33970</name>
</gene>
<keyword evidence="1" id="KW-0472">Membrane</keyword>
<proteinExistence type="predicted"/>
<evidence type="ECO:0000313" key="2">
    <source>
        <dbReference type="EMBL" id="GIG06697.1"/>
    </source>
</evidence>
<keyword evidence="3" id="KW-1185">Reference proteome</keyword>
<dbReference type="AlphaFoldDB" id="A0A8J3KUV1"/>
<feature type="transmembrane region" description="Helical" evidence="1">
    <location>
        <begin position="69"/>
        <end position="88"/>
    </location>
</feature>
<accession>A0A8J3KUV1</accession>
<dbReference type="Proteomes" id="UP000630887">
    <property type="component" value="Unassembled WGS sequence"/>
</dbReference>
<keyword evidence="1" id="KW-1133">Transmembrane helix</keyword>
<sequence>MRAPAARTQWRHRRRAEPVIPRGLRLRNHARGGHHNRMGVDVSVHDRSRGRHATRVHGRPVSIWRPGRYTIAAYIAFFLIHAIVLRNLPWTPFTRLHVADLIP</sequence>
<evidence type="ECO:0000256" key="1">
    <source>
        <dbReference type="SAM" id="Phobius"/>
    </source>
</evidence>
<protein>
    <submittedName>
        <fullName evidence="2">Uncharacterized protein</fullName>
    </submittedName>
</protein>